<accession>A0A024GAP5</accession>
<protein>
    <submittedName>
        <fullName evidence="1">Uncharacterized protein</fullName>
    </submittedName>
</protein>
<name>A0A024GAP5_9STRA</name>
<keyword evidence="2" id="KW-1185">Reference proteome</keyword>
<proteinExistence type="predicted"/>
<organism evidence="1 2">
    <name type="scientific">Albugo candida</name>
    <dbReference type="NCBI Taxonomy" id="65357"/>
    <lineage>
        <taxon>Eukaryota</taxon>
        <taxon>Sar</taxon>
        <taxon>Stramenopiles</taxon>
        <taxon>Oomycota</taxon>
        <taxon>Peronosporomycetes</taxon>
        <taxon>Albuginales</taxon>
        <taxon>Albuginaceae</taxon>
        <taxon>Albugo</taxon>
    </lineage>
</organism>
<sequence length="189" mass="21806">MLTYFKDLLKRIAEAYAACAAQIRAQWKRWSGSMNPDEYEAVETISTAVKNITVTKDRVMNELKRLLTVRNMTLYHEEEQESGGMPSPAAALQEDIDYMNSTEMKNKFKEARKQEILRQVNGATADCMDVITIGWDYDACITIEEYMYFERLEHGYRDLLEVYLDEIQALQSAAETLIGFDEICNTENP</sequence>
<evidence type="ECO:0000313" key="2">
    <source>
        <dbReference type="Proteomes" id="UP000053237"/>
    </source>
</evidence>
<gene>
    <name evidence="1" type="ORF">BN9_046900</name>
</gene>
<dbReference type="AlphaFoldDB" id="A0A024GAP5"/>
<dbReference type="InParanoid" id="A0A024GAP5"/>
<comment type="caution">
    <text evidence="1">The sequence shown here is derived from an EMBL/GenBank/DDBJ whole genome shotgun (WGS) entry which is preliminary data.</text>
</comment>
<dbReference type="EMBL" id="CAIX01000058">
    <property type="protein sequence ID" value="CCI43906.1"/>
    <property type="molecule type" value="Genomic_DNA"/>
</dbReference>
<reference evidence="1 2" key="1">
    <citation type="submission" date="2012-05" db="EMBL/GenBank/DDBJ databases">
        <title>Recombination and specialization in a pathogen metapopulation.</title>
        <authorList>
            <person name="Gardiner A."/>
            <person name="Kemen E."/>
            <person name="Schultz-Larsen T."/>
            <person name="MacLean D."/>
            <person name="Van Oosterhout C."/>
            <person name="Jones J.D.G."/>
        </authorList>
    </citation>
    <scope>NUCLEOTIDE SEQUENCE [LARGE SCALE GENOMIC DNA]</scope>
    <source>
        <strain evidence="1 2">Ac Nc2</strain>
    </source>
</reference>
<dbReference type="Proteomes" id="UP000053237">
    <property type="component" value="Unassembled WGS sequence"/>
</dbReference>
<evidence type="ECO:0000313" key="1">
    <source>
        <dbReference type="EMBL" id="CCI43906.1"/>
    </source>
</evidence>